<dbReference type="GO" id="GO:0016740">
    <property type="term" value="F:transferase activity"/>
    <property type="evidence" value="ECO:0007669"/>
    <property type="project" value="UniProtKB-KW"/>
</dbReference>
<dbReference type="Gene3D" id="3.40.50.150">
    <property type="entry name" value="Vaccinia Virus protein VP39"/>
    <property type="match status" value="1"/>
</dbReference>
<dbReference type="EMBL" id="UINC01078769">
    <property type="protein sequence ID" value="SVC20164.1"/>
    <property type="molecule type" value="Genomic_DNA"/>
</dbReference>
<evidence type="ECO:0000313" key="3">
    <source>
        <dbReference type="EMBL" id="SVC20164.1"/>
    </source>
</evidence>
<proteinExistence type="predicted"/>
<evidence type="ECO:0000259" key="2">
    <source>
        <dbReference type="Pfam" id="PF13847"/>
    </source>
</evidence>
<dbReference type="CDD" id="cd02440">
    <property type="entry name" value="AdoMet_MTases"/>
    <property type="match status" value="1"/>
</dbReference>
<dbReference type="Pfam" id="PF13847">
    <property type="entry name" value="Methyltransf_31"/>
    <property type="match status" value="1"/>
</dbReference>
<keyword evidence="1" id="KW-0808">Transferase</keyword>
<dbReference type="SUPFAM" id="SSF53335">
    <property type="entry name" value="S-adenosyl-L-methionine-dependent methyltransferases"/>
    <property type="match status" value="1"/>
</dbReference>
<protein>
    <recommendedName>
        <fullName evidence="2">Methyltransferase domain-containing protein</fullName>
    </recommendedName>
</protein>
<dbReference type="PANTHER" id="PTHR43861">
    <property type="entry name" value="TRANS-ACONITATE 2-METHYLTRANSFERASE-RELATED"/>
    <property type="match status" value="1"/>
</dbReference>
<name>A0A382K5J8_9ZZZZ</name>
<reference evidence="3" key="1">
    <citation type="submission" date="2018-05" db="EMBL/GenBank/DDBJ databases">
        <authorList>
            <person name="Lanie J.A."/>
            <person name="Ng W.-L."/>
            <person name="Kazmierczak K.M."/>
            <person name="Andrzejewski T.M."/>
            <person name="Davidsen T.M."/>
            <person name="Wayne K.J."/>
            <person name="Tettelin H."/>
            <person name="Glass J.I."/>
            <person name="Rusch D."/>
            <person name="Podicherti R."/>
            <person name="Tsui H.-C.T."/>
            <person name="Winkler M.E."/>
        </authorList>
    </citation>
    <scope>NUCLEOTIDE SEQUENCE</scope>
</reference>
<feature type="domain" description="Methyltransferase" evidence="2">
    <location>
        <begin position="64"/>
        <end position="180"/>
    </location>
</feature>
<dbReference type="InterPro" id="IPR029063">
    <property type="entry name" value="SAM-dependent_MTases_sf"/>
</dbReference>
<accession>A0A382K5J8</accession>
<dbReference type="AlphaFoldDB" id="A0A382K5J8"/>
<gene>
    <name evidence="3" type="ORF">METZ01_LOCUS273018</name>
</gene>
<dbReference type="InterPro" id="IPR025714">
    <property type="entry name" value="Methyltranfer_dom"/>
</dbReference>
<sequence>MPMFTTTSPRLVVALVATLGASIALPVSAQLGGRPAEEWAITLESGRRLASLEVQEVVDQMNLESGEVVADIGAGTGVFSVPMARAVGSEGRVISVEVDPGFLPMILAKAALEDVSNISAVLGGFLDPRLPREDVDVAFFHDVLHHVDDREAYLREVAKYMGPDSRMIVVDYDMNVDGIPHSNQPEMLISPQQVAGWMSDIGFEVSHEIEMFDDKFFVVYSNQN</sequence>
<dbReference type="PANTHER" id="PTHR43861:SF3">
    <property type="entry name" value="PUTATIVE (AFU_ORTHOLOGUE AFUA_2G14390)-RELATED"/>
    <property type="match status" value="1"/>
</dbReference>
<evidence type="ECO:0000256" key="1">
    <source>
        <dbReference type="ARBA" id="ARBA00022679"/>
    </source>
</evidence>
<organism evidence="3">
    <name type="scientific">marine metagenome</name>
    <dbReference type="NCBI Taxonomy" id="408172"/>
    <lineage>
        <taxon>unclassified sequences</taxon>
        <taxon>metagenomes</taxon>
        <taxon>ecological metagenomes</taxon>
    </lineage>
</organism>